<evidence type="ECO:0000313" key="1">
    <source>
        <dbReference type="EMBL" id="KKY34359.1"/>
    </source>
</evidence>
<reference evidence="1 2" key="2">
    <citation type="submission" date="2015-05" db="EMBL/GenBank/DDBJ databases">
        <authorList>
            <person name="Morales-Cruz A."/>
            <person name="Amrine K.C."/>
            <person name="Cantu D."/>
        </authorList>
    </citation>
    <scope>NUCLEOTIDE SEQUENCE [LARGE SCALE GENOMIC DNA]</scope>
    <source>
        <strain evidence="1">DA912</strain>
    </source>
</reference>
<protein>
    <submittedName>
        <fullName evidence="1">Putative pentatricopeptide repeat domain-containing protein</fullName>
    </submittedName>
</protein>
<organism evidence="1 2">
    <name type="scientific">Diaporthe ampelina</name>
    <dbReference type="NCBI Taxonomy" id="1214573"/>
    <lineage>
        <taxon>Eukaryota</taxon>
        <taxon>Fungi</taxon>
        <taxon>Dikarya</taxon>
        <taxon>Ascomycota</taxon>
        <taxon>Pezizomycotina</taxon>
        <taxon>Sordariomycetes</taxon>
        <taxon>Sordariomycetidae</taxon>
        <taxon>Diaporthales</taxon>
        <taxon>Diaporthaceae</taxon>
        <taxon>Diaporthe</taxon>
    </lineage>
</organism>
<dbReference type="OrthoDB" id="5366531at2759"/>
<proteinExistence type="predicted"/>
<evidence type="ECO:0000313" key="2">
    <source>
        <dbReference type="Proteomes" id="UP000034680"/>
    </source>
</evidence>
<gene>
    <name evidence="1" type="ORF">UCDDA912_g05608</name>
</gene>
<keyword evidence="2" id="KW-1185">Reference proteome</keyword>
<comment type="caution">
    <text evidence="1">The sequence shown here is derived from an EMBL/GenBank/DDBJ whole genome shotgun (WGS) entry which is preliminary data.</text>
</comment>
<accession>A0A0G2FJZ3</accession>
<dbReference type="STRING" id="1214573.A0A0G2FJZ3"/>
<dbReference type="EMBL" id="LCUC01000207">
    <property type="protein sequence ID" value="KKY34359.1"/>
    <property type="molecule type" value="Genomic_DNA"/>
</dbReference>
<name>A0A0G2FJZ3_9PEZI</name>
<dbReference type="Proteomes" id="UP000034680">
    <property type="component" value="Unassembled WGS sequence"/>
</dbReference>
<dbReference type="AlphaFoldDB" id="A0A0G2FJZ3"/>
<reference evidence="1 2" key="1">
    <citation type="submission" date="2015-05" db="EMBL/GenBank/DDBJ databases">
        <title>Distinctive expansion of gene families associated with plant cell wall degradation and secondary metabolism in the genomes of grapevine trunk pathogens.</title>
        <authorList>
            <person name="Lawrence D.P."/>
            <person name="Travadon R."/>
            <person name="Rolshausen P.E."/>
            <person name="Baumgartner K."/>
        </authorList>
    </citation>
    <scope>NUCLEOTIDE SEQUENCE [LARGE SCALE GENOMIC DNA]</scope>
    <source>
        <strain evidence="1">DA912</strain>
    </source>
</reference>
<sequence length="227" mass="25535">MGINGVGPLSLQSIALREGNAQGVLHRIDQLDQLKIQLPDTNYVAAIRYYATVGDNEALQELLHCDIHPDILFANYIKSDTPMWVSHMADIPKILRFESPYQHFQKLPRDLPLNHEGHPLRQIFDKNLQGAIVRWGFTYTKYSHEAEASAYAILHGEDGESAEPADFHFARGIRLLAMLRDQGLTVPRMTVRKQAVIRLRDLYRGGGDVRKEALRFGLGLGSVAQPA</sequence>